<evidence type="ECO:0000313" key="1">
    <source>
        <dbReference type="EMBL" id="TDF99628.1"/>
    </source>
</evidence>
<gene>
    <name evidence="1" type="ORF">E1757_07285</name>
</gene>
<dbReference type="EMBL" id="SMRT01000002">
    <property type="protein sequence ID" value="TDF99628.1"/>
    <property type="molecule type" value="Genomic_DNA"/>
</dbReference>
<evidence type="ECO:0000313" key="2">
    <source>
        <dbReference type="Proteomes" id="UP000295636"/>
    </source>
</evidence>
<reference evidence="1 2" key="1">
    <citation type="submission" date="2019-03" db="EMBL/GenBank/DDBJ databases">
        <title>This is whole genome sequence of Paenibacillus sp MS74 strain.</title>
        <authorList>
            <person name="Trinh H.N."/>
        </authorList>
    </citation>
    <scope>NUCLEOTIDE SEQUENCE [LARGE SCALE GENOMIC DNA]</scope>
    <source>
        <strain evidence="1 2">MS74</strain>
    </source>
</reference>
<name>A0A4R5KWR9_9BACL</name>
<proteinExistence type="predicted"/>
<keyword evidence="2" id="KW-1185">Reference proteome</keyword>
<dbReference type="AlphaFoldDB" id="A0A4R5KWR9"/>
<protein>
    <submittedName>
        <fullName evidence="1">Uncharacterized protein</fullName>
    </submittedName>
</protein>
<comment type="caution">
    <text evidence="1">The sequence shown here is derived from an EMBL/GenBank/DDBJ whole genome shotgun (WGS) entry which is preliminary data.</text>
</comment>
<accession>A0A4R5KWR9</accession>
<dbReference type="Proteomes" id="UP000295636">
    <property type="component" value="Unassembled WGS sequence"/>
</dbReference>
<organism evidence="1 2">
    <name type="scientific">Paenibacillus piri</name>
    <dbReference type="NCBI Taxonomy" id="2547395"/>
    <lineage>
        <taxon>Bacteria</taxon>
        <taxon>Bacillati</taxon>
        <taxon>Bacillota</taxon>
        <taxon>Bacilli</taxon>
        <taxon>Bacillales</taxon>
        <taxon>Paenibacillaceae</taxon>
        <taxon>Paenibacillus</taxon>
    </lineage>
</organism>
<sequence length="106" mass="12436">MIQYGAEQATEFTFQQYRASIEPRDNQWVDVELRFELKPGCELPVELTDLTALLICTRTGDIFQIVPQDEGRDCEFQFTEAEKVQLRLYYDMQVKPRLLQLVKSEA</sequence>
<dbReference type="OrthoDB" id="2930633at2"/>
<dbReference type="RefSeq" id="WP_133226190.1">
    <property type="nucleotide sequence ID" value="NZ_SMRT01000002.1"/>
</dbReference>